<evidence type="ECO:0000313" key="3">
    <source>
        <dbReference type="Proteomes" id="UP000575068"/>
    </source>
</evidence>
<proteinExistence type="predicted"/>
<dbReference type="AlphaFoldDB" id="A0A840HS89"/>
<keyword evidence="3" id="KW-1185">Reference proteome</keyword>
<organism evidence="2 3">
    <name type="scientific">Rhizorhapis suberifaciens</name>
    <name type="common">corky root of lettuce</name>
    <dbReference type="NCBI Taxonomy" id="13656"/>
    <lineage>
        <taxon>Bacteria</taxon>
        <taxon>Pseudomonadati</taxon>
        <taxon>Pseudomonadota</taxon>
        <taxon>Alphaproteobacteria</taxon>
        <taxon>Sphingomonadales</taxon>
        <taxon>Sphingomonadaceae</taxon>
        <taxon>Rhizorhapis</taxon>
    </lineage>
</organism>
<sequence>MTARYQVVLSEQAIEDITSIGRWITDEADLETAIAYVSRIEAFCLKLCDFPRRGALRDDLMVGVRTVSFERRVVVAYRIDGRTVSILRAVSGARDVARLFDDS</sequence>
<dbReference type="InterPro" id="IPR007712">
    <property type="entry name" value="RelE/ParE_toxin"/>
</dbReference>
<keyword evidence="1" id="KW-1277">Toxin-antitoxin system</keyword>
<dbReference type="Pfam" id="PF05016">
    <property type="entry name" value="ParE_toxin"/>
    <property type="match status" value="1"/>
</dbReference>
<protein>
    <submittedName>
        <fullName evidence="2">Toxin ParE1/3/4</fullName>
    </submittedName>
</protein>
<evidence type="ECO:0000313" key="2">
    <source>
        <dbReference type="EMBL" id="MBB4640855.1"/>
    </source>
</evidence>
<comment type="caution">
    <text evidence="2">The sequence shown here is derived from an EMBL/GenBank/DDBJ whole genome shotgun (WGS) entry which is preliminary data.</text>
</comment>
<dbReference type="EMBL" id="JACHOV010000003">
    <property type="protein sequence ID" value="MBB4640855.1"/>
    <property type="molecule type" value="Genomic_DNA"/>
</dbReference>
<dbReference type="Proteomes" id="UP000575068">
    <property type="component" value="Unassembled WGS sequence"/>
</dbReference>
<dbReference type="RefSeq" id="WP_184474670.1">
    <property type="nucleotide sequence ID" value="NZ_JACHOV010000003.1"/>
</dbReference>
<name>A0A840HS89_9SPHN</name>
<dbReference type="InterPro" id="IPR035093">
    <property type="entry name" value="RelE/ParE_toxin_dom_sf"/>
</dbReference>
<evidence type="ECO:0000256" key="1">
    <source>
        <dbReference type="ARBA" id="ARBA00022649"/>
    </source>
</evidence>
<gene>
    <name evidence="2" type="ORF">HNQ99_001148</name>
</gene>
<reference evidence="2 3" key="1">
    <citation type="submission" date="2020-08" db="EMBL/GenBank/DDBJ databases">
        <title>Genomic Encyclopedia of Type Strains, Phase IV (KMG-IV): sequencing the most valuable type-strain genomes for metagenomic binning, comparative biology and taxonomic classification.</title>
        <authorList>
            <person name="Goeker M."/>
        </authorList>
    </citation>
    <scope>NUCLEOTIDE SEQUENCE [LARGE SCALE GENOMIC DNA]</scope>
    <source>
        <strain evidence="2 3">DSM 7465</strain>
    </source>
</reference>
<dbReference type="Gene3D" id="3.30.2310.20">
    <property type="entry name" value="RelE-like"/>
    <property type="match status" value="1"/>
</dbReference>
<accession>A0A840HS89</accession>